<protein>
    <submittedName>
        <fullName evidence="7">ABC transporter substrate-binding protein</fullName>
    </submittedName>
</protein>
<evidence type="ECO:0000256" key="5">
    <source>
        <dbReference type="SAM" id="SignalP"/>
    </source>
</evidence>
<keyword evidence="3" id="KW-0813">Transport</keyword>
<proteinExistence type="inferred from homology"/>
<comment type="caution">
    <text evidence="7">The sequence shown here is derived from an EMBL/GenBank/DDBJ whole genome shotgun (WGS) entry which is preliminary data.</text>
</comment>
<keyword evidence="8" id="KW-1185">Reference proteome</keyword>
<keyword evidence="4 5" id="KW-0732">Signal</keyword>
<feature type="domain" description="Fe/B12 periplasmic-binding" evidence="6">
    <location>
        <begin position="74"/>
        <end position="337"/>
    </location>
</feature>
<dbReference type="InterPro" id="IPR006311">
    <property type="entry name" value="TAT_signal"/>
</dbReference>
<evidence type="ECO:0000313" key="7">
    <source>
        <dbReference type="EMBL" id="MFC3688749.1"/>
    </source>
</evidence>
<dbReference type="SUPFAM" id="SSF53807">
    <property type="entry name" value="Helical backbone' metal receptor"/>
    <property type="match status" value="1"/>
</dbReference>
<evidence type="ECO:0000259" key="6">
    <source>
        <dbReference type="PROSITE" id="PS50983"/>
    </source>
</evidence>
<feature type="chain" id="PRO_5046438063" evidence="5">
    <location>
        <begin position="37"/>
        <end position="337"/>
    </location>
</feature>
<dbReference type="EMBL" id="JBHRWW010000006">
    <property type="protein sequence ID" value="MFC3688749.1"/>
    <property type="molecule type" value="Genomic_DNA"/>
</dbReference>
<name>A0ABV7WG15_9MICO</name>
<dbReference type="PROSITE" id="PS51257">
    <property type="entry name" value="PROKAR_LIPOPROTEIN"/>
    <property type="match status" value="1"/>
</dbReference>
<dbReference type="Proteomes" id="UP001595685">
    <property type="component" value="Unassembled WGS sequence"/>
</dbReference>
<dbReference type="RefSeq" id="WP_340292376.1">
    <property type="nucleotide sequence ID" value="NZ_JBBEOI010000070.1"/>
</dbReference>
<comment type="similarity">
    <text evidence="2">Belongs to the bacterial solute-binding protein 8 family.</text>
</comment>
<reference evidence="8" key="1">
    <citation type="journal article" date="2019" name="Int. J. Syst. Evol. Microbiol.">
        <title>The Global Catalogue of Microorganisms (GCM) 10K type strain sequencing project: providing services to taxonomists for standard genome sequencing and annotation.</title>
        <authorList>
            <consortium name="The Broad Institute Genomics Platform"/>
            <consortium name="The Broad Institute Genome Sequencing Center for Infectious Disease"/>
            <person name="Wu L."/>
            <person name="Ma J."/>
        </authorList>
    </citation>
    <scope>NUCLEOTIDE SEQUENCE [LARGE SCALE GENOMIC DNA]</scope>
    <source>
        <strain evidence="8">NCAIM B.02333</strain>
    </source>
</reference>
<accession>A0ABV7WG15</accession>
<evidence type="ECO:0000256" key="4">
    <source>
        <dbReference type="ARBA" id="ARBA00022729"/>
    </source>
</evidence>
<evidence type="ECO:0000313" key="8">
    <source>
        <dbReference type="Proteomes" id="UP001595685"/>
    </source>
</evidence>
<gene>
    <name evidence="7" type="ORF">ACFOLH_10390</name>
</gene>
<evidence type="ECO:0000256" key="1">
    <source>
        <dbReference type="ARBA" id="ARBA00004196"/>
    </source>
</evidence>
<dbReference type="Pfam" id="PF01497">
    <property type="entry name" value="Peripla_BP_2"/>
    <property type="match status" value="1"/>
</dbReference>
<dbReference type="PANTHER" id="PTHR30532:SF24">
    <property type="entry name" value="FERRIC ENTEROBACTIN-BINDING PERIPLASMIC PROTEIN FEPB"/>
    <property type="match status" value="1"/>
</dbReference>
<organism evidence="7 8">
    <name type="scientific">Aquipuribacter hungaricus</name>
    <dbReference type="NCBI Taxonomy" id="545624"/>
    <lineage>
        <taxon>Bacteria</taxon>
        <taxon>Bacillati</taxon>
        <taxon>Actinomycetota</taxon>
        <taxon>Actinomycetes</taxon>
        <taxon>Micrococcales</taxon>
        <taxon>Intrasporangiaceae</taxon>
        <taxon>Aquipuribacter</taxon>
    </lineage>
</organism>
<evidence type="ECO:0000256" key="3">
    <source>
        <dbReference type="ARBA" id="ARBA00022448"/>
    </source>
</evidence>
<dbReference type="PROSITE" id="PS51318">
    <property type="entry name" value="TAT"/>
    <property type="match status" value="1"/>
</dbReference>
<dbReference type="InterPro" id="IPR051313">
    <property type="entry name" value="Bact_iron-sidero_bind"/>
</dbReference>
<comment type="subcellular location">
    <subcellularLocation>
        <location evidence="1">Cell envelope</location>
    </subcellularLocation>
</comment>
<dbReference type="Gene3D" id="3.40.50.1980">
    <property type="entry name" value="Nitrogenase molybdenum iron protein domain"/>
    <property type="match status" value="2"/>
</dbReference>
<dbReference type="PROSITE" id="PS50983">
    <property type="entry name" value="FE_B12_PBP"/>
    <property type="match status" value="1"/>
</dbReference>
<sequence>MRPAPTPADGTGWTRRGLLAGASAATLLGVSACSSAGPSAAPTGAAVPSGGTGFPRTVEHAAGSTVVERAPRRVVAATDGAELASLLALGVTPVGFGQRNDPLTPWVLEAGGDDPAIERYRLGGEPNFERMASWRPDVIVGQYGFVTEDTIEDFAAIAPTVSTSFVGWRDNLRQVAATVGEDEEAERLVAELDAEIAAAGERLAGSALQMRWVFAFPGYYGQLNDASPVGALLTEMGLPSLPAQQAEGEAADEVVVEQLYGALEDADGIVVLDFEEPEGDAVRLLEDQALYATVPAVAAGRVVRLGVAESNAAYVDSVLTVRGNLALVERVVAELRG</sequence>
<evidence type="ECO:0000256" key="2">
    <source>
        <dbReference type="ARBA" id="ARBA00008814"/>
    </source>
</evidence>
<dbReference type="InterPro" id="IPR002491">
    <property type="entry name" value="ABC_transptr_periplasmic_BD"/>
</dbReference>
<feature type="signal peptide" evidence="5">
    <location>
        <begin position="1"/>
        <end position="36"/>
    </location>
</feature>
<dbReference type="PANTHER" id="PTHR30532">
    <property type="entry name" value="IRON III DICITRATE-BINDING PERIPLASMIC PROTEIN"/>
    <property type="match status" value="1"/>
</dbReference>